<organism evidence="1 2">
    <name type="scientific">Cryobacterium breve</name>
    <dbReference type="NCBI Taxonomy" id="1259258"/>
    <lineage>
        <taxon>Bacteria</taxon>
        <taxon>Bacillati</taxon>
        <taxon>Actinomycetota</taxon>
        <taxon>Actinomycetes</taxon>
        <taxon>Micrococcales</taxon>
        <taxon>Microbacteriaceae</taxon>
        <taxon>Cryobacterium</taxon>
    </lineage>
</organism>
<accession>A0ABY2IZJ7</accession>
<evidence type="ECO:0000313" key="1">
    <source>
        <dbReference type="EMBL" id="TFC96355.1"/>
    </source>
</evidence>
<keyword evidence="2" id="KW-1185">Reference proteome</keyword>
<comment type="caution">
    <text evidence="1">The sequence shown here is derived from an EMBL/GenBank/DDBJ whole genome shotgun (WGS) entry which is preliminary data.</text>
</comment>
<proteinExistence type="predicted"/>
<dbReference type="Proteomes" id="UP000298355">
    <property type="component" value="Unassembled WGS sequence"/>
</dbReference>
<protein>
    <submittedName>
        <fullName evidence="1">Uncharacterized protein</fullName>
    </submittedName>
</protein>
<sequence length="77" mass="7992">MFANSQTLTTTADDGWQMTDALARLGATGADPGALAEAEVASLNVDTVFTRARRLSDRLDAAGIAAREKKALNDAGP</sequence>
<reference evidence="1 2" key="1">
    <citation type="submission" date="2019-03" db="EMBL/GenBank/DDBJ databases">
        <title>Genomics of glacier-inhabiting Cryobacterium strains.</title>
        <authorList>
            <person name="Liu Q."/>
            <person name="Xin Y.-H."/>
        </authorList>
    </citation>
    <scope>NUCLEOTIDE SEQUENCE [LARGE SCALE GENOMIC DNA]</scope>
    <source>
        <strain evidence="1 2">TMT4-23</strain>
    </source>
</reference>
<evidence type="ECO:0000313" key="2">
    <source>
        <dbReference type="Proteomes" id="UP000298355"/>
    </source>
</evidence>
<gene>
    <name evidence="1" type="ORF">E3O65_13395</name>
</gene>
<dbReference type="EMBL" id="SOGJ01000027">
    <property type="protein sequence ID" value="TFC96355.1"/>
    <property type="molecule type" value="Genomic_DNA"/>
</dbReference>
<name>A0ABY2IZJ7_9MICO</name>
<dbReference type="RefSeq" id="WP_134364233.1">
    <property type="nucleotide sequence ID" value="NZ_SOGJ01000027.1"/>
</dbReference>